<dbReference type="AlphaFoldDB" id="A0A9P4UMU6"/>
<proteinExistence type="predicted"/>
<reference evidence="1" key="1">
    <citation type="journal article" date="2020" name="Stud. Mycol.">
        <title>101 Dothideomycetes genomes: a test case for predicting lifestyles and emergence of pathogens.</title>
        <authorList>
            <person name="Haridas S."/>
            <person name="Albert R."/>
            <person name="Binder M."/>
            <person name="Bloem J."/>
            <person name="Labutti K."/>
            <person name="Salamov A."/>
            <person name="Andreopoulos B."/>
            <person name="Baker S."/>
            <person name="Barry K."/>
            <person name="Bills G."/>
            <person name="Bluhm B."/>
            <person name="Cannon C."/>
            <person name="Castanera R."/>
            <person name="Culley D."/>
            <person name="Daum C."/>
            <person name="Ezra D."/>
            <person name="Gonzalez J."/>
            <person name="Henrissat B."/>
            <person name="Kuo A."/>
            <person name="Liang C."/>
            <person name="Lipzen A."/>
            <person name="Lutzoni F."/>
            <person name="Magnuson J."/>
            <person name="Mondo S."/>
            <person name="Nolan M."/>
            <person name="Ohm R."/>
            <person name="Pangilinan J."/>
            <person name="Park H.-J."/>
            <person name="Ramirez L."/>
            <person name="Alfaro M."/>
            <person name="Sun H."/>
            <person name="Tritt A."/>
            <person name="Yoshinaga Y."/>
            <person name="Zwiers L.-H."/>
            <person name="Turgeon B."/>
            <person name="Goodwin S."/>
            <person name="Spatafora J."/>
            <person name="Crous P."/>
            <person name="Grigoriev I."/>
        </authorList>
    </citation>
    <scope>NUCLEOTIDE SEQUENCE</scope>
    <source>
        <strain evidence="1">CBS 116435</strain>
    </source>
</reference>
<evidence type="ECO:0000313" key="2">
    <source>
        <dbReference type="Proteomes" id="UP000799441"/>
    </source>
</evidence>
<keyword evidence="2" id="KW-1185">Reference proteome</keyword>
<dbReference type="EMBL" id="MU003788">
    <property type="protein sequence ID" value="KAF2721647.1"/>
    <property type="molecule type" value="Genomic_DNA"/>
</dbReference>
<evidence type="ECO:0000313" key="1">
    <source>
        <dbReference type="EMBL" id="KAF2721647.1"/>
    </source>
</evidence>
<name>A0A9P4UMU6_9PEZI</name>
<comment type="caution">
    <text evidence="1">The sequence shown here is derived from an EMBL/GenBank/DDBJ whole genome shotgun (WGS) entry which is preliminary data.</text>
</comment>
<gene>
    <name evidence="1" type="ORF">K431DRAFT_65397</name>
</gene>
<sequence length="127" mass="14817">MVRGYYYESDAYCYFKVPWKDMPPSRGNGRTIRNILDYTIWLRYLMCICNHRSRKRMTMETALSTSRDIEFDGSTEESHSHVMSTPRMVLEPPLCPISTPVSAYGLSLYVRPFIGNIVWYISVPCMP</sequence>
<organism evidence="1 2">
    <name type="scientific">Polychaeton citri CBS 116435</name>
    <dbReference type="NCBI Taxonomy" id="1314669"/>
    <lineage>
        <taxon>Eukaryota</taxon>
        <taxon>Fungi</taxon>
        <taxon>Dikarya</taxon>
        <taxon>Ascomycota</taxon>
        <taxon>Pezizomycotina</taxon>
        <taxon>Dothideomycetes</taxon>
        <taxon>Dothideomycetidae</taxon>
        <taxon>Capnodiales</taxon>
        <taxon>Capnodiaceae</taxon>
        <taxon>Polychaeton</taxon>
    </lineage>
</organism>
<protein>
    <submittedName>
        <fullName evidence="1">Uncharacterized protein</fullName>
    </submittedName>
</protein>
<dbReference type="Proteomes" id="UP000799441">
    <property type="component" value="Unassembled WGS sequence"/>
</dbReference>
<accession>A0A9P4UMU6</accession>